<keyword evidence="10" id="KW-0119">Carbohydrate metabolism</keyword>
<reference evidence="13" key="3">
    <citation type="submission" date="2025-09" db="UniProtKB">
        <authorList>
            <consortium name="Ensembl"/>
        </authorList>
    </citation>
    <scope>IDENTIFICATION</scope>
</reference>
<evidence type="ECO:0000313" key="14">
    <source>
        <dbReference type="Proteomes" id="UP000694397"/>
    </source>
</evidence>
<reference evidence="13 14" key="1">
    <citation type="submission" date="2019-04" db="EMBL/GenBank/DDBJ databases">
        <authorList>
            <consortium name="Wellcome Sanger Institute Data Sharing"/>
        </authorList>
    </citation>
    <scope>NUCLEOTIDE SEQUENCE [LARGE SCALE GENOMIC DNA]</scope>
</reference>
<protein>
    <recommendedName>
        <fullName evidence="11">Sulfotransferase</fullName>
        <ecNumber evidence="11">2.8.2.-</ecNumber>
    </recommendedName>
</protein>
<dbReference type="GO" id="GO:0008459">
    <property type="term" value="F:chondroitin 6-sulfotransferase activity"/>
    <property type="evidence" value="ECO:0007669"/>
    <property type="project" value="TreeGrafter"/>
</dbReference>
<evidence type="ECO:0000313" key="13">
    <source>
        <dbReference type="Ensembl" id="ENSSFOP00015014012.2"/>
    </source>
</evidence>
<keyword evidence="9" id="KW-0325">Glycoprotein</keyword>
<keyword evidence="6" id="KW-1133">Transmembrane helix</keyword>
<keyword evidence="5" id="KW-0735">Signal-anchor</keyword>
<evidence type="ECO:0000259" key="12">
    <source>
        <dbReference type="Pfam" id="PF00685"/>
    </source>
</evidence>
<evidence type="ECO:0000256" key="10">
    <source>
        <dbReference type="ARBA" id="ARBA00023277"/>
    </source>
</evidence>
<dbReference type="SUPFAM" id="SSF52540">
    <property type="entry name" value="P-loop containing nucleoside triphosphate hydrolases"/>
    <property type="match status" value="1"/>
</dbReference>
<evidence type="ECO:0000256" key="7">
    <source>
        <dbReference type="ARBA" id="ARBA00023034"/>
    </source>
</evidence>
<dbReference type="Proteomes" id="UP000694397">
    <property type="component" value="Chromosome 14"/>
</dbReference>
<dbReference type="AlphaFoldDB" id="A0A8C9RG45"/>
<proteinExistence type="inferred from homology"/>
<reference evidence="13" key="2">
    <citation type="submission" date="2025-08" db="UniProtKB">
        <authorList>
            <consortium name="Ensembl"/>
        </authorList>
    </citation>
    <scope>IDENTIFICATION</scope>
</reference>
<evidence type="ECO:0000256" key="4">
    <source>
        <dbReference type="ARBA" id="ARBA00022692"/>
    </source>
</evidence>
<keyword evidence="7" id="KW-0333">Golgi apparatus</keyword>
<feature type="domain" description="Sulfotransferase" evidence="12">
    <location>
        <begin position="61"/>
        <end position="389"/>
    </location>
</feature>
<dbReference type="GO" id="GO:0006790">
    <property type="term" value="P:sulfur compound metabolic process"/>
    <property type="evidence" value="ECO:0007669"/>
    <property type="project" value="TreeGrafter"/>
</dbReference>
<dbReference type="GO" id="GO:0000139">
    <property type="term" value="C:Golgi membrane"/>
    <property type="evidence" value="ECO:0007669"/>
    <property type="project" value="UniProtKB-SubCell"/>
</dbReference>
<sequence length="399" mass="45966">MMPPTPLQHLSVIKCKRVKQGVFTFALPALKNVNAPFWDYNKLKNATPRQERPVTRSRSKTHIYVHATWRTGSSFLGELFNQHPDVFYLYEPMWQVWQALYPGDARSLQGGVRDMMSALFRCDFSALRLYMGTRNLSIYSVFGWKTNKVICSEPLCAHYRKCDVQLVDEQVCAKCPPKNLADLERECRKYPVVVIKDVRIVDLEALLPLIRDPELNLHVLQLFRDPRAVHCSRLVSKHALLKESIQILRTRRHQGTLGISLGRKATKRADLYVGNAIELICDHWHKDMGFVKDAPAWVKSRYAFVRYEDLALGAAEELRRLYRFANLRSSQALEEFAFNMTHGEKYSLKKPFLISSRDAKESMFAWRNGLSVAQISLVEQRCGQVMRSLGYQNVIVGEG</sequence>
<evidence type="ECO:0000256" key="1">
    <source>
        <dbReference type="ARBA" id="ARBA00004323"/>
    </source>
</evidence>
<comment type="subcellular location">
    <subcellularLocation>
        <location evidence="1">Golgi apparatus membrane</location>
        <topology evidence="1">Single-pass type II membrane protein</topology>
    </subcellularLocation>
</comment>
<organism evidence="13 14">
    <name type="scientific">Scleropages formosus</name>
    <name type="common">Asian bonytongue</name>
    <name type="synonym">Osteoglossum formosum</name>
    <dbReference type="NCBI Taxonomy" id="113540"/>
    <lineage>
        <taxon>Eukaryota</taxon>
        <taxon>Metazoa</taxon>
        <taxon>Chordata</taxon>
        <taxon>Craniata</taxon>
        <taxon>Vertebrata</taxon>
        <taxon>Euteleostomi</taxon>
        <taxon>Actinopterygii</taxon>
        <taxon>Neopterygii</taxon>
        <taxon>Teleostei</taxon>
        <taxon>Osteoglossocephala</taxon>
        <taxon>Osteoglossomorpha</taxon>
        <taxon>Osteoglossiformes</taxon>
        <taxon>Osteoglossidae</taxon>
        <taxon>Scleropages</taxon>
    </lineage>
</organism>
<name>A0A8C9RG45_SCLFO</name>
<comment type="similarity">
    <text evidence="2">Belongs to the sulfotransferase 1 family. Gal/GlcNAc/GalNAc subfamily.</text>
</comment>
<keyword evidence="3 11" id="KW-0808">Transferase</keyword>
<evidence type="ECO:0000256" key="5">
    <source>
        <dbReference type="ARBA" id="ARBA00022968"/>
    </source>
</evidence>
<dbReference type="PIRSF" id="PIRSF005883">
    <property type="entry name" value="Carbohydrate_sulfotransferase"/>
    <property type="match status" value="1"/>
</dbReference>
<dbReference type="OrthoDB" id="6138663at2759"/>
<dbReference type="InterPro" id="IPR016469">
    <property type="entry name" value="Carbohydrate_sulfotransferase"/>
</dbReference>
<dbReference type="Ensembl" id="ENSSFOT00015014183.2">
    <property type="protein sequence ID" value="ENSSFOP00015014012.2"/>
    <property type="gene ID" value="ENSSFOG00015009047.2"/>
</dbReference>
<evidence type="ECO:0000256" key="2">
    <source>
        <dbReference type="ARBA" id="ARBA00005530"/>
    </source>
</evidence>
<keyword evidence="14" id="KW-1185">Reference proteome</keyword>
<evidence type="ECO:0000256" key="3">
    <source>
        <dbReference type="ARBA" id="ARBA00022679"/>
    </source>
</evidence>
<dbReference type="Gene3D" id="3.40.50.300">
    <property type="entry name" value="P-loop containing nucleotide triphosphate hydrolases"/>
    <property type="match status" value="1"/>
</dbReference>
<dbReference type="PANTHER" id="PTHR10704:SF5">
    <property type="entry name" value="CARBOHYDRATE SULFOTRANSFERASE 7"/>
    <property type="match status" value="1"/>
</dbReference>
<dbReference type="InterPro" id="IPR000863">
    <property type="entry name" value="Sulfotransferase_dom"/>
</dbReference>
<evidence type="ECO:0000256" key="6">
    <source>
        <dbReference type="ARBA" id="ARBA00022989"/>
    </source>
</evidence>
<evidence type="ECO:0000256" key="11">
    <source>
        <dbReference type="RuleBase" id="RU361155"/>
    </source>
</evidence>
<keyword evidence="4" id="KW-0812">Transmembrane</keyword>
<dbReference type="GO" id="GO:0005975">
    <property type="term" value="P:carbohydrate metabolic process"/>
    <property type="evidence" value="ECO:0007669"/>
    <property type="project" value="InterPro"/>
</dbReference>
<gene>
    <name evidence="13" type="primary">CHST7</name>
</gene>
<dbReference type="InterPro" id="IPR027417">
    <property type="entry name" value="P-loop_NTPase"/>
</dbReference>
<dbReference type="GO" id="GO:0001517">
    <property type="term" value="F:N-acetylglucosamine 6-O-sulfotransferase activity"/>
    <property type="evidence" value="ECO:0007669"/>
    <property type="project" value="TreeGrafter"/>
</dbReference>
<accession>A0A8C9RG45</accession>
<dbReference type="EC" id="2.8.2.-" evidence="11"/>
<dbReference type="Pfam" id="PF00685">
    <property type="entry name" value="Sulfotransfer_1"/>
    <property type="match status" value="1"/>
</dbReference>
<dbReference type="GO" id="GO:0006044">
    <property type="term" value="P:N-acetylglucosamine metabolic process"/>
    <property type="evidence" value="ECO:0007669"/>
    <property type="project" value="TreeGrafter"/>
</dbReference>
<dbReference type="InterPro" id="IPR051135">
    <property type="entry name" value="Gal/GlcNAc/GalNAc_ST"/>
</dbReference>
<keyword evidence="8" id="KW-0472">Membrane</keyword>
<evidence type="ECO:0000256" key="8">
    <source>
        <dbReference type="ARBA" id="ARBA00023136"/>
    </source>
</evidence>
<evidence type="ECO:0000256" key="9">
    <source>
        <dbReference type="ARBA" id="ARBA00023180"/>
    </source>
</evidence>
<dbReference type="PANTHER" id="PTHR10704">
    <property type="entry name" value="CARBOHYDRATE SULFOTRANSFERASE"/>
    <property type="match status" value="1"/>
</dbReference>
<dbReference type="GeneTree" id="ENSGT00940000162231"/>